<keyword evidence="2" id="KW-1185">Reference proteome</keyword>
<dbReference type="EMBL" id="JQBP01000003">
    <property type="protein sequence ID" value="KRN75083.1"/>
    <property type="molecule type" value="Genomic_DNA"/>
</dbReference>
<evidence type="ECO:0000313" key="2">
    <source>
        <dbReference type="Proteomes" id="UP000051655"/>
    </source>
</evidence>
<evidence type="ECO:0000313" key="1">
    <source>
        <dbReference type="EMBL" id="KRN75083.1"/>
    </source>
</evidence>
<dbReference type="OrthoDB" id="2157140at2"/>
<dbReference type="PATRIC" id="fig|1616.3.peg.863"/>
<dbReference type="RefSeq" id="WP_057755208.1">
    <property type="nucleotide sequence ID" value="NZ_JQBP01000003.1"/>
</dbReference>
<comment type="caution">
    <text evidence="1">The sequence shown here is derived from an EMBL/GenBank/DDBJ whole genome shotgun (WGS) entry which is preliminary data.</text>
</comment>
<accession>A0A0R2JCP8</accession>
<sequence>MSEYIYTTYGTEAVLKMIQAKQAPRPLFLAVDVADSKHFQLIEKTNNTDSPFQSGTRYEILKTQKPEFELRGLMHWEYVTLNDDERDPFILRWQQWVQQQDGVLNEALLQVPHSFEYALLSTWRQNRDLILAQPERKRFLAPFAGDNSYHHLRQKDFAFAQLRQTH</sequence>
<gene>
    <name evidence="1" type="ORF">IV73_GL000843</name>
</gene>
<organism evidence="1 2">
    <name type="scientific">Weissella kandleri</name>
    <dbReference type="NCBI Taxonomy" id="1616"/>
    <lineage>
        <taxon>Bacteria</taxon>
        <taxon>Bacillati</taxon>
        <taxon>Bacillota</taxon>
        <taxon>Bacilli</taxon>
        <taxon>Lactobacillales</taxon>
        <taxon>Lactobacillaceae</taxon>
        <taxon>Weissella</taxon>
    </lineage>
</organism>
<dbReference type="Proteomes" id="UP000051655">
    <property type="component" value="Unassembled WGS sequence"/>
</dbReference>
<name>A0A0R2JCP8_9LACO</name>
<dbReference type="AlphaFoldDB" id="A0A0R2JCP8"/>
<reference evidence="1 2" key="1">
    <citation type="journal article" date="2015" name="Genome Announc.">
        <title>Expanding the biotechnology potential of lactobacilli through comparative genomics of 213 strains and associated genera.</title>
        <authorList>
            <person name="Sun Z."/>
            <person name="Harris H.M."/>
            <person name="McCann A."/>
            <person name="Guo C."/>
            <person name="Argimon S."/>
            <person name="Zhang W."/>
            <person name="Yang X."/>
            <person name="Jeffery I.B."/>
            <person name="Cooney J.C."/>
            <person name="Kagawa T.F."/>
            <person name="Liu W."/>
            <person name="Song Y."/>
            <person name="Salvetti E."/>
            <person name="Wrobel A."/>
            <person name="Rasinkangas P."/>
            <person name="Parkhill J."/>
            <person name="Rea M.C."/>
            <person name="O'Sullivan O."/>
            <person name="Ritari J."/>
            <person name="Douillard F.P."/>
            <person name="Paul Ross R."/>
            <person name="Yang R."/>
            <person name="Briner A.E."/>
            <person name="Felis G.E."/>
            <person name="de Vos W.M."/>
            <person name="Barrangou R."/>
            <person name="Klaenhammer T.R."/>
            <person name="Caufield P.W."/>
            <person name="Cui Y."/>
            <person name="Zhang H."/>
            <person name="O'Toole P.W."/>
        </authorList>
    </citation>
    <scope>NUCLEOTIDE SEQUENCE [LARGE SCALE GENOMIC DNA]</scope>
    <source>
        <strain evidence="1 2">DSM 20593</strain>
    </source>
</reference>
<dbReference type="Gene3D" id="3.30.70.100">
    <property type="match status" value="1"/>
</dbReference>
<dbReference type="STRING" id="1616.IV73_GL000843"/>
<protein>
    <submittedName>
        <fullName evidence="1">Uncharacterized protein</fullName>
    </submittedName>
</protein>
<proteinExistence type="predicted"/>